<reference evidence="3 4" key="1">
    <citation type="submission" date="2020-02" db="EMBL/GenBank/DDBJ databases">
        <title>Sequencing the genomes of 1000 actinobacteria strains.</title>
        <authorList>
            <person name="Klenk H.-P."/>
        </authorList>
    </citation>
    <scope>NUCLEOTIDE SEQUENCE [LARGE SCALE GENOMIC DNA]</scope>
    <source>
        <strain evidence="3 4">DSM 27960</strain>
    </source>
</reference>
<evidence type="ECO:0000256" key="2">
    <source>
        <dbReference type="SAM" id="Phobius"/>
    </source>
</evidence>
<feature type="region of interest" description="Disordered" evidence="1">
    <location>
        <begin position="43"/>
        <end position="64"/>
    </location>
</feature>
<dbReference type="EMBL" id="JAAMOX010000001">
    <property type="protein sequence ID" value="NIH52459.1"/>
    <property type="molecule type" value="Genomic_DNA"/>
</dbReference>
<gene>
    <name evidence="3" type="ORF">FHX76_000327</name>
</gene>
<dbReference type="Proteomes" id="UP000541033">
    <property type="component" value="Unassembled WGS sequence"/>
</dbReference>
<dbReference type="AlphaFoldDB" id="A0A7X5QYV0"/>
<keyword evidence="4" id="KW-1185">Reference proteome</keyword>
<dbReference type="RefSeq" id="WP_167147038.1">
    <property type="nucleotide sequence ID" value="NZ_JAAMOX010000001.1"/>
</dbReference>
<keyword evidence="2" id="KW-1133">Transmembrane helix</keyword>
<organism evidence="3 4">
    <name type="scientific">Lysinibacter cavernae</name>
    <dbReference type="NCBI Taxonomy" id="1640652"/>
    <lineage>
        <taxon>Bacteria</taxon>
        <taxon>Bacillati</taxon>
        <taxon>Actinomycetota</taxon>
        <taxon>Actinomycetes</taxon>
        <taxon>Micrococcales</taxon>
        <taxon>Microbacteriaceae</taxon>
        <taxon>Lysinibacter</taxon>
    </lineage>
</organism>
<protein>
    <submittedName>
        <fullName evidence="3">Putative spore protein YtfJ</fullName>
    </submittedName>
</protein>
<feature type="transmembrane region" description="Helical" evidence="2">
    <location>
        <begin position="87"/>
        <end position="105"/>
    </location>
</feature>
<proteinExistence type="predicted"/>
<accession>A0A7X5QYV0</accession>
<comment type="caution">
    <text evidence="3">The sequence shown here is derived from an EMBL/GenBank/DDBJ whole genome shotgun (WGS) entry which is preliminary data.</text>
</comment>
<evidence type="ECO:0000256" key="1">
    <source>
        <dbReference type="SAM" id="MobiDB-lite"/>
    </source>
</evidence>
<dbReference type="Pfam" id="PF09579">
    <property type="entry name" value="Spore_YtfJ"/>
    <property type="match status" value="1"/>
</dbReference>
<keyword evidence="2" id="KW-0812">Transmembrane</keyword>
<evidence type="ECO:0000313" key="3">
    <source>
        <dbReference type="EMBL" id="NIH52459.1"/>
    </source>
</evidence>
<dbReference type="InterPro" id="IPR014229">
    <property type="entry name" value="Spore_YtfJ"/>
</dbReference>
<keyword evidence="2" id="KW-0472">Membrane</keyword>
<name>A0A7X5QYV0_9MICO</name>
<evidence type="ECO:0000313" key="4">
    <source>
        <dbReference type="Proteomes" id="UP000541033"/>
    </source>
</evidence>
<sequence length="113" mass="11538">MANLTVELANIVTNTGVRASYGEPVVLGDTTVIPVSFSQFGFGGGQGSDEEADESSNAGAGGGGGISVPVGAYVKQGDSFMFQPNPVTLLIAAVPFVFFAGRALSRIIRALKK</sequence>